<comment type="similarity">
    <text evidence="1 2">Belongs to the Iojap/RsfS family.</text>
</comment>
<reference evidence="3" key="1">
    <citation type="journal article" date="2020" name="Microbiol. Resour. Announc.">
        <title>Complete Genome Sequence of Moraxella osloensis Strain YV1, Isolated from an Australian Wastewater Treatment Plant.</title>
        <authorList>
            <person name="Batinovic S."/>
            <person name="Rice D.T.F."/>
            <person name="Seviour R.J."/>
            <person name="Petrovski S."/>
        </authorList>
    </citation>
    <scope>NUCLEOTIDE SEQUENCE</scope>
    <source>
        <strain evidence="3">YV1</strain>
    </source>
</reference>
<keyword evidence="2" id="KW-0678">Repressor</keyword>
<dbReference type="InterPro" id="IPR004394">
    <property type="entry name" value="Iojap/RsfS/C7orf30"/>
</dbReference>
<name>A0A6P1KEV9_FAUOS</name>
<dbReference type="AlphaFoldDB" id="A0A6P1KEV9"/>
<evidence type="ECO:0000256" key="1">
    <source>
        <dbReference type="ARBA" id="ARBA00010574"/>
    </source>
</evidence>
<dbReference type="PANTHER" id="PTHR21043">
    <property type="entry name" value="IOJAP SUPERFAMILY ORTHOLOG"/>
    <property type="match status" value="1"/>
</dbReference>
<dbReference type="GO" id="GO:0042256">
    <property type="term" value="P:cytosolic ribosome assembly"/>
    <property type="evidence" value="ECO:0007669"/>
    <property type="project" value="UniProtKB-UniRule"/>
</dbReference>
<comment type="function">
    <text evidence="2">Functions as a ribosomal silencing factor. Interacts with ribosomal protein uL14 (rplN), blocking formation of intersubunit bridge B8. Prevents association of the 30S and 50S ribosomal subunits and the formation of functional ribosomes, thus repressing translation.</text>
</comment>
<comment type="subcellular location">
    <subcellularLocation>
        <location evidence="2">Cytoplasm</location>
    </subcellularLocation>
</comment>
<gene>
    <name evidence="2 3" type="primary">rsfS</name>
    <name evidence="3" type="ORF">GSF12_08335</name>
</gene>
<dbReference type="GO" id="GO:0005737">
    <property type="term" value="C:cytoplasm"/>
    <property type="evidence" value="ECO:0007669"/>
    <property type="project" value="UniProtKB-SubCell"/>
</dbReference>
<dbReference type="PANTHER" id="PTHR21043:SF0">
    <property type="entry name" value="MITOCHONDRIAL ASSEMBLY OF RIBOSOMAL LARGE SUBUNIT PROTEIN 1"/>
    <property type="match status" value="1"/>
</dbReference>
<dbReference type="InterPro" id="IPR043519">
    <property type="entry name" value="NT_sf"/>
</dbReference>
<dbReference type="GO" id="GO:0017148">
    <property type="term" value="P:negative regulation of translation"/>
    <property type="evidence" value="ECO:0007669"/>
    <property type="project" value="UniProtKB-UniRule"/>
</dbReference>
<evidence type="ECO:0000313" key="3">
    <source>
        <dbReference type="EMBL" id="QHG09881.1"/>
    </source>
</evidence>
<keyword evidence="2" id="KW-0810">Translation regulation</keyword>
<proteinExistence type="inferred from homology"/>
<sequence>MTDTQFASLVNQHPAHQQLTICLDIVQDALDDLKAKNITVLDVADMTEVMERIVIAEGTSTRHLKAVADHVAMKAKQAGFNPIGVEGQGTSDWTLIDLGAVVVHVMMPQARTFYDLEGLWQGQSQSIAARADRKNGVV</sequence>
<dbReference type="RefSeq" id="WP_159375108.1">
    <property type="nucleotide sequence ID" value="NZ_CALTVS010000099.1"/>
</dbReference>
<dbReference type="GO" id="GO:0090071">
    <property type="term" value="P:negative regulation of ribosome biogenesis"/>
    <property type="evidence" value="ECO:0007669"/>
    <property type="project" value="UniProtKB-UniRule"/>
</dbReference>
<protein>
    <recommendedName>
        <fullName evidence="2">Ribosomal silencing factor RsfS</fullName>
    </recommendedName>
</protein>
<accession>A0A6P1KEV9</accession>
<dbReference type="SUPFAM" id="SSF81301">
    <property type="entry name" value="Nucleotidyltransferase"/>
    <property type="match status" value="1"/>
</dbReference>
<dbReference type="GO" id="GO:0043023">
    <property type="term" value="F:ribosomal large subunit binding"/>
    <property type="evidence" value="ECO:0007669"/>
    <property type="project" value="TreeGrafter"/>
</dbReference>
<dbReference type="Pfam" id="PF02410">
    <property type="entry name" value="RsfS"/>
    <property type="match status" value="1"/>
</dbReference>
<dbReference type="Gene3D" id="3.30.460.10">
    <property type="entry name" value="Beta Polymerase, domain 2"/>
    <property type="match status" value="1"/>
</dbReference>
<dbReference type="HAMAP" id="MF_01477">
    <property type="entry name" value="Iojap_RsfS"/>
    <property type="match status" value="1"/>
</dbReference>
<dbReference type="NCBIfam" id="TIGR00090">
    <property type="entry name" value="rsfS_iojap_ybeB"/>
    <property type="match status" value="1"/>
</dbReference>
<evidence type="ECO:0000256" key="2">
    <source>
        <dbReference type="HAMAP-Rule" id="MF_01477"/>
    </source>
</evidence>
<comment type="subunit">
    <text evidence="2">Interacts with ribosomal protein uL14 (rplN).</text>
</comment>
<dbReference type="EMBL" id="CP047226">
    <property type="protein sequence ID" value="QHG09881.1"/>
    <property type="molecule type" value="Genomic_DNA"/>
</dbReference>
<organism evidence="3">
    <name type="scientific">Faucicola osloensis</name>
    <name type="common">Moraxella osloensis</name>
    <dbReference type="NCBI Taxonomy" id="34062"/>
    <lineage>
        <taxon>Bacteria</taxon>
        <taxon>Pseudomonadati</taxon>
        <taxon>Pseudomonadota</taxon>
        <taxon>Gammaproteobacteria</taxon>
        <taxon>Moraxellales</taxon>
        <taxon>Moraxellaceae</taxon>
        <taxon>Faucicola</taxon>
    </lineage>
</organism>
<keyword evidence="2" id="KW-0963">Cytoplasm</keyword>